<dbReference type="InParanoid" id="A0A3N4LHQ6"/>
<dbReference type="Proteomes" id="UP000267821">
    <property type="component" value="Unassembled WGS sequence"/>
</dbReference>
<evidence type="ECO:0000313" key="2">
    <source>
        <dbReference type="Proteomes" id="UP000267821"/>
    </source>
</evidence>
<sequence>MAAPLTAATKELREKFDYILRTYLIYSFKGSLRYRGSMKLWTLDDKIITELISVIVAEWEAEGITDWHLFIHTANMTKEGFLAKVNKQVDTYLCEDFLVSHRARTVLN</sequence>
<reference evidence="1 2" key="1">
    <citation type="journal article" date="2018" name="Nat. Ecol. Evol.">
        <title>Pezizomycetes genomes reveal the molecular basis of ectomycorrhizal truffle lifestyle.</title>
        <authorList>
            <person name="Murat C."/>
            <person name="Payen T."/>
            <person name="Noel B."/>
            <person name="Kuo A."/>
            <person name="Morin E."/>
            <person name="Chen J."/>
            <person name="Kohler A."/>
            <person name="Krizsan K."/>
            <person name="Balestrini R."/>
            <person name="Da Silva C."/>
            <person name="Montanini B."/>
            <person name="Hainaut M."/>
            <person name="Levati E."/>
            <person name="Barry K.W."/>
            <person name="Belfiori B."/>
            <person name="Cichocki N."/>
            <person name="Clum A."/>
            <person name="Dockter R.B."/>
            <person name="Fauchery L."/>
            <person name="Guy J."/>
            <person name="Iotti M."/>
            <person name="Le Tacon F."/>
            <person name="Lindquist E.A."/>
            <person name="Lipzen A."/>
            <person name="Malagnac F."/>
            <person name="Mello A."/>
            <person name="Molinier V."/>
            <person name="Miyauchi S."/>
            <person name="Poulain J."/>
            <person name="Riccioni C."/>
            <person name="Rubini A."/>
            <person name="Sitrit Y."/>
            <person name="Splivallo R."/>
            <person name="Traeger S."/>
            <person name="Wang M."/>
            <person name="Zifcakova L."/>
            <person name="Wipf D."/>
            <person name="Zambonelli A."/>
            <person name="Paolocci F."/>
            <person name="Nowrousian M."/>
            <person name="Ottonello S."/>
            <person name="Baldrian P."/>
            <person name="Spatafora J.W."/>
            <person name="Henrissat B."/>
            <person name="Nagy L.G."/>
            <person name="Aury J.M."/>
            <person name="Wincker P."/>
            <person name="Grigoriev I.V."/>
            <person name="Bonfante P."/>
            <person name="Martin F.M."/>
        </authorList>
    </citation>
    <scope>NUCLEOTIDE SEQUENCE [LARGE SCALE GENOMIC DNA]</scope>
    <source>
        <strain evidence="1 2">ATCC MYA-4762</strain>
    </source>
</reference>
<name>A0A3N4LHQ6_9PEZI</name>
<dbReference type="AlphaFoldDB" id="A0A3N4LHQ6"/>
<protein>
    <submittedName>
        <fullName evidence="1">Uncharacterized protein</fullName>
    </submittedName>
</protein>
<gene>
    <name evidence="1" type="ORF">L211DRAFT_851590</name>
</gene>
<evidence type="ECO:0000313" key="1">
    <source>
        <dbReference type="EMBL" id="RPB21218.1"/>
    </source>
</evidence>
<dbReference type="EMBL" id="ML121561">
    <property type="protein sequence ID" value="RPB21218.1"/>
    <property type="molecule type" value="Genomic_DNA"/>
</dbReference>
<proteinExistence type="predicted"/>
<keyword evidence="2" id="KW-1185">Reference proteome</keyword>
<accession>A0A3N4LHQ6</accession>
<organism evidence="1 2">
    <name type="scientific">Terfezia boudieri ATCC MYA-4762</name>
    <dbReference type="NCBI Taxonomy" id="1051890"/>
    <lineage>
        <taxon>Eukaryota</taxon>
        <taxon>Fungi</taxon>
        <taxon>Dikarya</taxon>
        <taxon>Ascomycota</taxon>
        <taxon>Pezizomycotina</taxon>
        <taxon>Pezizomycetes</taxon>
        <taxon>Pezizales</taxon>
        <taxon>Pezizaceae</taxon>
        <taxon>Terfezia</taxon>
    </lineage>
</organism>